<proteinExistence type="predicted"/>
<protein>
    <submittedName>
        <fullName evidence="2">Uncharacterized protein</fullName>
    </submittedName>
</protein>
<reference evidence="2 3" key="1">
    <citation type="journal article" date="2023" name="Plants (Basel)">
        <title>Bridging the Gap: Combining Genomics and Transcriptomics Approaches to Understand Stylosanthes scabra, an Orphan Legume from the Brazilian Caatinga.</title>
        <authorList>
            <person name="Ferreira-Neto J.R.C."/>
            <person name="da Silva M.D."/>
            <person name="Binneck E."/>
            <person name="de Melo N.F."/>
            <person name="da Silva R.H."/>
            <person name="de Melo A.L.T.M."/>
            <person name="Pandolfi V."/>
            <person name="Bustamante F.O."/>
            <person name="Brasileiro-Vidal A.C."/>
            <person name="Benko-Iseppon A.M."/>
        </authorList>
    </citation>
    <scope>NUCLEOTIDE SEQUENCE [LARGE SCALE GENOMIC DNA]</scope>
    <source>
        <tissue evidence="2">Leaves</tissue>
    </source>
</reference>
<feature type="compositionally biased region" description="Polar residues" evidence="1">
    <location>
        <begin position="192"/>
        <end position="203"/>
    </location>
</feature>
<dbReference type="Proteomes" id="UP001341840">
    <property type="component" value="Unassembled WGS sequence"/>
</dbReference>
<gene>
    <name evidence="2" type="ORF">PIB30_092696</name>
</gene>
<name>A0ABU6YTR3_9FABA</name>
<evidence type="ECO:0000256" key="1">
    <source>
        <dbReference type="SAM" id="MobiDB-lite"/>
    </source>
</evidence>
<evidence type="ECO:0000313" key="3">
    <source>
        <dbReference type="Proteomes" id="UP001341840"/>
    </source>
</evidence>
<comment type="caution">
    <text evidence="2">The sequence shown here is derived from an EMBL/GenBank/DDBJ whole genome shotgun (WGS) entry which is preliminary data.</text>
</comment>
<sequence>MILKEGAINNLLVGTHLSSNKLILGSLTLTVSPRTAKIPDISHHIIVSTLCTFQRENQEIRETQKRTESQLTQLKKMLQRITSQPAQSPSPIPLPSQPLPNPKGGINVFHNKEAKGEKDEDENEEGSVGWWYNLLAQLVDSNDEEDEESEDESKEEDEDESAEEDSEDESSEEEEEEEEEEESEDEEEAYNKGTSFIALSSITRKSEKRSL</sequence>
<organism evidence="2 3">
    <name type="scientific">Stylosanthes scabra</name>
    <dbReference type="NCBI Taxonomy" id="79078"/>
    <lineage>
        <taxon>Eukaryota</taxon>
        <taxon>Viridiplantae</taxon>
        <taxon>Streptophyta</taxon>
        <taxon>Embryophyta</taxon>
        <taxon>Tracheophyta</taxon>
        <taxon>Spermatophyta</taxon>
        <taxon>Magnoliopsida</taxon>
        <taxon>eudicotyledons</taxon>
        <taxon>Gunneridae</taxon>
        <taxon>Pentapetalae</taxon>
        <taxon>rosids</taxon>
        <taxon>fabids</taxon>
        <taxon>Fabales</taxon>
        <taxon>Fabaceae</taxon>
        <taxon>Papilionoideae</taxon>
        <taxon>50 kb inversion clade</taxon>
        <taxon>dalbergioids sensu lato</taxon>
        <taxon>Dalbergieae</taxon>
        <taxon>Pterocarpus clade</taxon>
        <taxon>Stylosanthes</taxon>
    </lineage>
</organism>
<accession>A0ABU6YTR3</accession>
<feature type="compositionally biased region" description="Acidic residues" evidence="1">
    <location>
        <begin position="141"/>
        <end position="188"/>
    </location>
</feature>
<evidence type="ECO:0000313" key="2">
    <source>
        <dbReference type="EMBL" id="MED6213384.1"/>
    </source>
</evidence>
<feature type="compositionally biased region" description="Pro residues" evidence="1">
    <location>
        <begin position="88"/>
        <end position="101"/>
    </location>
</feature>
<dbReference type="EMBL" id="JASCZI010243585">
    <property type="protein sequence ID" value="MED6213384.1"/>
    <property type="molecule type" value="Genomic_DNA"/>
</dbReference>
<keyword evidence="3" id="KW-1185">Reference proteome</keyword>
<feature type="region of interest" description="Disordered" evidence="1">
    <location>
        <begin position="79"/>
        <end position="211"/>
    </location>
</feature>